<protein>
    <submittedName>
        <fullName evidence="2">Uncharacterized protein</fullName>
    </submittedName>
</protein>
<sequence>MINRLSPSFQTYFQTTLDEESSQVVVPTLISQEFDAHASKIIEELFRIHMHNTVRCLRKRDHDDHPGDDAPLKGEKSPKRQKTSRSSKSTKGSSSKQPAKESNTSASEQPQQQDFDAWVD</sequence>
<feature type="compositionally biased region" description="Polar residues" evidence="1">
    <location>
        <begin position="100"/>
        <end position="114"/>
    </location>
</feature>
<evidence type="ECO:0000313" key="2">
    <source>
        <dbReference type="EMBL" id="GFC82303.1"/>
    </source>
</evidence>
<name>A0A699R959_TANCI</name>
<feature type="non-terminal residue" evidence="2">
    <location>
        <position position="120"/>
    </location>
</feature>
<evidence type="ECO:0000256" key="1">
    <source>
        <dbReference type="SAM" id="MobiDB-lite"/>
    </source>
</evidence>
<organism evidence="2">
    <name type="scientific">Tanacetum cinerariifolium</name>
    <name type="common">Dalmatian daisy</name>
    <name type="synonym">Chrysanthemum cinerariifolium</name>
    <dbReference type="NCBI Taxonomy" id="118510"/>
    <lineage>
        <taxon>Eukaryota</taxon>
        <taxon>Viridiplantae</taxon>
        <taxon>Streptophyta</taxon>
        <taxon>Embryophyta</taxon>
        <taxon>Tracheophyta</taxon>
        <taxon>Spermatophyta</taxon>
        <taxon>Magnoliopsida</taxon>
        <taxon>eudicotyledons</taxon>
        <taxon>Gunneridae</taxon>
        <taxon>Pentapetalae</taxon>
        <taxon>asterids</taxon>
        <taxon>campanulids</taxon>
        <taxon>Asterales</taxon>
        <taxon>Asteraceae</taxon>
        <taxon>Asteroideae</taxon>
        <taxon>Anthemideae</taxon>
        <taxon>Anthemidinae</taxon>
        <taxon>Tanacetum</taxon>
    </lineage>
</organism>
<reference evidence="2" key="1">
    <citation type="journal article" date="2019" name="Sci. Rep.">
        <title>Draft genome of Tanacetum cinerariifolium, the natural source of mosquito coil.</title>
        <authorList>
            <person name="Yamashiro T."/>
            <person name="Shiraishi A."/>
            <person name="Satake H."/>
            <person name="Nakayama K."/>
        </authorList>
    </citation>
    <scope>NUCLEOTIDE SEQUENCE</scope>
</reference>
<accession>A0A699R959</accession>
<dbReference type="AlphaFoldDB" id="A0A699R959"/>
<feature type="compositionally biased region" description="Low complexity" evidence="1">
    <location>
        <begin position="86"/>
        <end position="97"/>
    </location>
</feature>
<feature type="compositionally biased region" description="Basic and acidic residues" evidence="1">
    <location>
        <begin position="60"/>
        <end position="78"/>
    </location>
</feature>
<dbReference type="EMBL" id="BKCJ011083757">
    <property type="protein sequence ID" value="GFC82303.1"/>
    <property type="molecule type" value="Genomic_DNA"/>
</dbReference>
<proteinExistence type="predicted"/>
<comment type="caution">
    <text evidence="2">The sequence shown here is derived from an EMBL/GenBank/DDBJ whole genome shotgun (WGS) entry which is preliminary data.</text>
</comment>
<gene>
    <name evidence="2" type="ORF">Tci_854273</name>
</gene>
<feature type="region of interest" description="Disordered" evidence="1">
    <location>
        <begin position="59"/>
        <end position="120"/>
    </location>
</feature>